<protein>
    <submittedName>
        <fullName evidence="1">Uncharacterized protein</fullName>
    </submittedName>
</protein>
<comment type="caution">
    <text evidence="1">The sequence shown here is derived from an EMBL/GenBank/DDBJ whole genome shotgun (WGS) entry which is preliminary data.</text>
</comment>
<dbReference type="Proteomes" id="UP001145742">
    <property type="component" value="Unassembled WGS sequence"/>
</dbReference>
<name>A0ABQ9DQ74_9PASS</name>
<proteinExistence type="predicted"/>
<evidence type="ECO:0000313" key="2">
    <source>
        <dbReference type="Proteomes" id="UP001145742"/>
    </source>
</evidence>
<gene>
    <name evidence="1" type="ORF">WISP_29092</name>
</gene>
<reference evidence="1" key="1">
    <citation type="submission" date="2019-10" db="EMBL/GenBank/DDBJ databases">
        <authorList>
            <person name="Soares A.E.R."/>
            <person name="Aleixo A."/>
            <person name="Schneider P."/>
            <person name="Miyaki C.Y."/>
            <person name="Schneider M.P."/>
            <person name="Mello C."/>
            <person name="Vasconcelos A.T.R."/>
        </authorList>
    </citation>
    <scope>NUCLEOTIDE SEQUENCE</scope>
    <source>
        <tissue evidence="1">Muscle</tissue>
    </source>
</reference>
<evidence type="ECO:0000313" key="1">
    <source>
        <dbReference type="EMBL" id="KAJ7424332.1"/>
    </source>
</evidence>
<keyword evidence="2" id="KW-1185">Reference proteome</keyword>
<sequence>METEHTWWGGEDDGAHLEGVMEMKHTWWGSEDDGTLGGVVEMGHTWWGNGDKTLLVFTPESAAEEQLHFS</sequence>
<organism evidence="1 2">
    <name type="scientific">Willisornis vidua</name>
    <name type="common">Xingu scale-backed antbird</name>
    <dbReference type="NCBI Taxonomy" id="1566151"/>
    <lineage>
        <taxon>Eukaryota</taxon>
        <taxon>Metazoa</taxon>
        <taxon>Chordata</taxon>
        <taxon>Craniata</taxon>
        <taxon>Vertebrata</taxon>
        <taxon>Euteleostomi</taxon>
        <taxon>Archelosauria</taxon>
        <taxon>Archosauria</taxon>
        <taxon>Dinosauria</taxon>
        <taxon>Saurischia</taxon>
        <taxon>Theropoda</taxon>
        <taxon>Coelurosauria</taxon>
        <taxon>Aves</taxon>
        <taxon>Neognathae</taxon>
        <taxon>Neoaves</taxon>
        <taxon>Telluraves</taxon>
        <taxon>Australaves</taxon>
        <taxon>Passeriformes</taxon>
        <taxon>Thamnophilidae</taxon>
        <taxon>Willisornis</taxon>
    </lineage>
</organism>
<accession>A0ABQ9DQ74</accession>
<dbReference type="EMBL" id="WHWB01032712">
    <property type="protein sequence ID" value="KAJ7424332.1"/>
    <property type="molecule type" value="Genomic_DNA"/>
</dbReference>